<dbReference type="Pfam" id="PF03372">
    <property type="entry name" value="Exo_endo_phos"/>
    <property type="match status" value="1"/>
</dbReference>
<keyword evidence="11" id="KW-0234">DNA repair</keyword>
<proteinExistence type="predicted"/>
<feature type="compositionally biased region" description="Basic and acidic residues" evidence="14">
    <location>
        <begin position="209"/>
        <end position="219"/>
    </location>
</feature>
<name>A0ABD1Z7B0_9MARC</name>
<protein>
    <recommendedName>
        <fullName evidence="15">RanBP2-type domain-containing protein</fullName>
    </recommendedName>
</protein>
<dbReference type="CDD" id="cd09080">
    <property type="entry name" value="TDP2"/>
    <property type="match status" value="1"/>
</dbReference>
<feature type="region of interest" description="Disordered" evidence="14">
    <location>
        <begin position="185"/>
        <end position="279"/>
    </location>
</feature>
<dbReference type="PANTHER" id="PTHR15822:SF4">
    <property type="entry name" value="TYROSYL-DNA PHOSPHODIESTERASE 2"/>
    <property type="match status" value="1"/>
</dbReference>
<evidence type="ECO:0000256" key="6">
    <source>
        <dbReference type="ARBA" id="ARBA00022763"/>
    </source>
</evidence>
<evidence type="ECO:0000313" key="16">
    <source>
        <dbReference type="EMBL" id="KAL2643546.1"/>
    </source>
</evidence>
<feature type="compositionally biased region" description="Basic and acidic residues" evidence="14">
    <location>
        <begin position="185"/>
        <end position="195"/>
    </location>
</feature>
<keyword evidence="4" id="KW-0540">Nuclease</keyword>
<reference evidence="16 17" key="1">
    <citation type="submission" date="2024-09" db="EMBL/GenBank/DDBJ databases">
        <title>Chromosome-scale assembly of Riccia fluitans.</title>
        <authorList>
            <person name="Paukszto L."/>
            <person name="Sawicki J."/>
            <person name="Karawczyk K."/>
            <person name="Piernik-Szablinska J."/>
            <person name="Szczecinska M."/>
            <person name="Mazdziarz M."/>
        </authorList>
    </citation>
    <scope>NUCLEOTIDE SEQUENCE [LARGE SCALE GENOMIC DNA]</scope>
    <source>
        <strain evidence="16">Rf_01</strain>
        <tissue evidence="16">Aerial parts of the thallus</tissue>
    </source>
</reference>
<keyword evidence="17" id="KW-1185">Reference proteome</keyword>
<dbReference type="AlphaFoldDB" id="A0ABD1Z7B0"/>
<dbReference type="GO" id="GO:0016787">
    <property type="term" value="F:hydrolase activity"/>
    <property type="evidence" value="ECO:0007669"/>
    <property type="project" value="UniProtKB-KW"/>
</dbReference>
<evidence type="ECO:0000313" key="17">
    <source>
        <dbReference type="Proteomes" id="UP001605036"/>
    </source>
</evidence>
<evidence type="ECO:0000256" key="2">
    <source>
        <dbReference type="ARBA" id="ARBA00001946"/>
    </source>
</evidence>
<dbReference type="InterPro" id="IPR001876">
    <property type="entry name" value="Znf_RanBP2"/>
</dbReference>
<dbReference type="GO" id="GO:0006281">
    <property type="term" value="P:DNA repair"/>
    <property type="evidence" value="ECO:0007669"/>
    <property type="project" value="UniProtKB-KW"/>
</dbReference>
<keyword evidence="5" id="KW-0479">Metal-binding</keyword>
<dbReference type="InterPro" id="IPR036443">
    <property type="entry name" value="Znf_RanBP2_sf"/>
</dbReference>
<evidence type="ECO:0000256" key="11">
    <source>
        <dbReference type="ARBA" id="ARBA00023204"/>
    </source>
</evidence>
<evidence type="ECO:0000256" key="3">
    <source>
        <dbReference type="ARBA" id="ARBA00004322"/>
    </source>
</evidence>
<evidence type="ECO:0000256" key="7">
    <source>
        <dbReference type="ARBA" id="ARBA00022771"/>
    </source>
</evidence>
<evidence type="ECO:0000256" key="14">
    <source>
        <dbReference type="SAM" id="MobiDB-lite"/>
    </source>
</evidence>
<sequence>MKIELQRASESLYCLQFLSLFIEADRDRTARRRALSGGGFMFFVECGILIKARVSAHFCNVRPRHIEIVRQIKSRSLRQNWLQAYVPSRLVTLGASVGTGQTNSSVVRPYRAPRFRGLATTMTWACPRCTFLNQGKVSLCSICSFDNPQPVVDSGPEWACPSCTYLNPFVESACDMCNTPRPELEELGRKERGENGPRPSGKFRPLRTLPRDKADKEEVQEAGTNSNAATPLTNDSSVKPADVISRKRKAADDEDASKVSDMEGCTQSTDRNGAGEGGMSNNLLGELHLQRMARLNNLMKSSQQNCAEASGMTSDTSMQRRQEENVALNFASSTNSIVILSYNVWFREDLELQGRMNAIGNVILQYQPHVICFQEMTANIYSVFQKANWWKLYQCSVPPAQSSKRAYFCMQMSRLPVLNFHRNPFSNSIMGRELCMADLDDGRGGQLVVATSHLESPCPAPPTWNQMYSKERVTQANEALGFMKDLPNVVFGGDMNWDDKSDGAPPLPKGWFDPWLKLHPNEPGMTYDSKANLMLTGSRLQKRLDRFFCHLQNFRVESLEMVGTQPIPGLTYQKERKVKKEIQMQTLPVYPSDHFGLLLKLQRNET</sequence>
<evidence type="ECO:0000256" key="5">
    <source>
        <dbReference type="ARBA" id="ARBA00022723"/>
    </source>
</evidence>
<dbReference type="InterPro" id="IPR005135">
    <property type="entry name" value="Endo/exonuclease/phosphatase"/>
</dbReference>
<evidence type="ECO:0000256" key="13">
    <source>
        <dbReference type="PROSITE-ProRule" id="PRU00322"/>
    </source>
</evidence>
<dbReference type="PROSITE" id="PS01358">
    <property type="entry name" value="ZF_RANBP2_1"/>
    <property type="match status" value="1"/>
</dbReference>
<feature type="compositionally biased region" description="Polar residues" evidence="14">
    <location>
        <begin position="222"/>
        <end position="237"/>
    </location>
</feature>
<dbReference type="SUPFAM" id="SSF56219">
    <property type="entry name" value="DNase I-like"/>
    <property type="match status" value="1"/>
</dbReference>
<evidence type="ECO:0000256" key="8">
    <source>
        <dbReference type="ARBA" id="ARBA00022801"/>
    </source>
</evidence>
<keyword evidence="8" id="KW-0378">Hydrolase</keyword>
<gene>
    <name evidence="16" type="ORF">R1flu_011133</name>
</gene>
<dbReference type="Gene3D" id="2.30.30.380">
    <property type="entry name" value="Zn-finger domain of Sec23/24"/>
    <property type="match status" value="2"/>
</dbReference>
<dbReference type="SUPFAM" id="SSF90209">
    <property type="entry name" value="Ran binding protein zinc finger-like"/>
    <property type="match status" value="2"/>
</dbReference>
<evidence type="ECO:0000256" key="10">
    <source>
        <dbReference type="ARBA" id="ARBA00022842"/>
    </source>
</evidence>
<accession>A0ABD1Z7B0</accession>
<evidence type="ECO:0000256" key="1">
    <source>
        <dbReference type="ARBA" id="ARBA00001936"/>
    </source>
</evidence>
<organism evidence="16 17">
    <name type="scientific">Riccia fluitans</name>
    <dbReference type="NCBI Taxonomy" id="41844"/>
    <lineage>
        <taxon>Eukaryota</taxon>
        <taxon>Viridiplantae</taxon>
        <taxon>Streptophyta</taxon>
        <taxon>Embryophyta</taxon>
        <taxon>Marchantiophyta</taxon>
        <taxon>Marchantiopsida</taxon>
        <taxon>Marchantiidae</taxon>
        <taxon>Marchantiales</taxon>
        <taxon>Ricciaceae</taxon>
        <taxon>Riccia</taxon>
    </lineage>
</organism>
<keyword evidence="7 13" id="KW-0863">Zinc-finger</keyword>
<dbReference type="EMBL" id="JBHFFA010000002">
    <property type="protein sequence ID" value="KAL2643546.1"/>
    <property type="molecule type" value="Genomic_DNA"/>
</dbReference>
<dbReference type="FunFam" id="3.60.10.10:FF:000058">
    <property type="entry name" value="Tyrosyl-DNA phosphodiesterase 2"/>
    <property type="match status" value="1"/>
</dbReference>
<evidence type="ECO:0000259" key="15">
    <source>
        <dbReference type="PROSITE" id="PS50199"/>
    </source>
</evidence>
<comment type="subcellular location">
    <subcellularLocation>
        <location evidence="3">Nucleus</location>
        <location evidence="3">PML body</location>
    </subcellularLocation>
</comment>
<dbReference type="Proteomes" id="UP001605036">
    <property type="component" value="Unassembled WGS sequence"/>
</dbReference>
<keyword evidence="10" id="KW-0460">Magnesium</keyword>
<evidence type="ECO:0000256" key="4">
    <source>
        <dbReference type="ARBA" id="ARBA00022722"/>
    </source>
</evidence>
<comment type="cofactor">
    <cofactor evidence="2">
        <name>Mg(2+)</name>
        <dbReference type="ChEBI" id="CHEBI:18420"/>
    </cofactor>
</comment>
<dbReference type="InterPro" id="IPR036691">
    <property type="entry name" value="Endo/exonu/phosph_ase_sf"/>
</dbReference>
<feature type="domain" description="RanBP2-type" evidence="15">
    <location>
        <begin position="153"/>
        <end position="183"/>
    </location>
</feature>
<comment type="caution">
    <text evidence="16">The sequence shown here is derived from an EMBL/GenBank/DDBJ whole genome shotgun (WGS) entry which is preliminary data.</text>
</comment>
<dbReference type="GO" id="GO:0008270">
    <property type="term" value="F:zinc ion binding"/>
    <property type="evidence" value="ECO:0007669"/>
    <property type="project" value="UniProtKB-KW"/>
</dbReference>
<dbReference type="Gene3D" id="3.60.10.10">
    <property type="entry name" value="Endonuclease/exonuclease/phosphatase"/>
    <property type="match status" value="1"/>
</dbReference>
<dbReference type="SMART" id="SM00547">
    <property type="entry name" value="ZnF_RBZ"/>
    <property type="match status" value="2"/>
</dbReference>
<keyword evidence="12" id="KW-0539">Nucleus</keyword>
<evidence type="ECO:0000256" key="12">
    <source>
        <dbReference type="ARBA" id="ARBA00023242"/>
    </source>
</evidence>
<dbReference type="PANTHER" id="PTHR15822">
    <property type="entry name" value="TRAF AND TNF RECEPTOR-ASSOCIATED PROTEIN"/>
    <property type="match status" value="1"/>
</dbReference>
<dbReference type="InterPro" id="IPR051547">
    <property type="entry name" value="TDP2-like"/>
</dbReference>
<dbReference type="GO" id="GO:0004518">
    <property type="term" value="F:nuclease activity"/>
    <property type="evidence" value="ECO:0007669"/>
    <property type="project" value="UniProtKB-KW"/>
</dbReference>
<comment type="cofactor">
    <cofactor evidence="1">
        <name>Mn(2+)</name>
        <dbReference type="ChEBI" id="CHEBI:29035"/>
    </cofactor>
</comment>
<keyword evidence="9" id="KW-0862">Zinc</keyword>
<dbReference type="PROSITE" id="PS50199">
    <property type="entry name" value="ZF_RANBP2_2"/>
    <property type="match status" value="1"/>
</dbReference>
<evidence type="ECO:0000256" key="9">
    <source>
        <dbReference type="ARBA" id="ARBA00022833"/>
    </source>
</evidence>
<keyword evidence="6" id="KW-0227">DNA damage</keyword>